<proteinExistence type="predicted"/>
<evidence type="ECO:0000256" key="1">
    <source>
        <dbReference type="ARBA" id="ARBA00022801"/>
    </source>
</evidence>
<keyword evidence="1 6" id="KW-0378">Hydrolase</keyword>
<evidence type="ECO:0000313" key="6">
    <source>
        <dbReference type="EMBL" id="WMW79932.1"/>
    </source>
</evidence>
<dbReference type="PANTHER" id="PTHR22595">
    <property type="entry name" value="CHITINASE-RELATED"/>
    <property type="match status" value="1"/>
</dbReference>
<dbReference type="Gene3D" id="2.10.10.20">
    <property type="entry name" value="Carbohydrate-binding module superfamily 5/12"/>
    <property type="match status" value="1"/>
</dbReference>
<keyword evidence="3" id="KW-1015">Disulfide bond</keyword>
<dbReference type="InterPro" id="IPR023346">
    <property type="entry name" value="Lysozyme-like_dom_sf"/>
</dbReference>
<dbReference type="Pfam" id="PF00182">
    <property type="entry name" value="Glyco_hydro_19"/>
    <property type="match status" value="1"/>
</dbReference>
<dbReference type="CDD" id="cd12215">
    <property type="entry name" value="ChiC_BD"/>
    <property type="match status" value="1"/>
</dbReference>
<dbReference type="InterPro" id="IPR000726">
    <property type="entry name" value="Glyco_hydro_19_cat"/>
</dbReference>
<keyword evidence="2" id="KW-0611">Plant defense</keyword>
<reference evidence="6" key="1">
    <citation type="submission" date="2023-09" db="EMBL/GenBank/DDBJ databases">
        <title>Undibacterium sp. 20NA77.5 isolated from freshwater.</title>
        <authorList>
            <person name="Le V."/>
            <person name="Ko S.-R."/>
            <person name="Ahn C.-Y."/>
            <person name="Oh H.-M."/>
        </authorList>
    </citation>
    <scope>NUCLEOTIDE SEQUENCE</scope>
    <source>
        <strain evidence="6">20NA77.5</strain>
    </source>
</reference>
<evidence type="ECO:0000256" key="2">
    <source>
        <dbReference type="ARBA" id="ARBA00022821"/>
    </source>
</evidence>
<evidence type="ECO:0000259" key="5">
    <source>
        <dbReference type="SMART" id="SM00495"/>
    </source>
</evidence>
<evidence type="ECO:0000313" key="7">
    <source>
        <dbReference type="Proteomes" id="UP001181355"/>
    </source>
</evidence>
<dbReference type="InterPro" id="IPR036573">
    <property type="entry name" value="CBM_sf_5/12"/>
</dbReference>
<keyword evidence="7" id="KW-1185">Reference proteome</keyword>
<dbReference type="SUPFAM" id="SSF53955">
    <property type="entry name" value="Lysozyme-like"/>
    <property type="match status" value="1"/>
</dbReference>
<dbReference type="SMART" id="SM00495">
    <property type="entry name" value="ChtBD3"/>
    <property type="match status" value="1"/>
</dbReference>
<dbReference type="RefSeq" id="WP_309481425.1">
    <property type="nucleotide sequence ID" value="NZ_CP133720.1"/>
</dbReference>
<feature type="chain" id="PRO_5047195533" evidence="4">
    <location>
        <begin position="43"/>
        <end position="484"/>
    </location>
</feature>
<dbReference type="CDD" id="cd00325">
    <property type="entry name" value="chitinase_GH19"/>
    <property type="match status" value="1"/>
</dbReference>
<evidence type="ECO:0000256" key="4">
    <source>
        <dbReference type="SAM" id="SignalP"/>
    </source>
</evidence>
<accession>A0ABY9RHZ1</accession>
<feature type="domain" description="Chitin-binding type-3" evidence="5">
    <location>
        <begin position="49"/>
        <end position="91"/>
    </location>
</feature>
<sequence>MQEKSSASAQSPSTSVASSKLRLKSALLTMLIGLGISSQADAAPATPSCSDWQASKIYVNGNYVVANKINYRAKWWTQNNEPGKSDVWEARPTGECTYDGGGTPPDGGTPKGIPTLKEAQADEAAKTSSTLFQQIKASIRTLDTASVEAVQPGRAANPINVKRVERIVSNTDWQTLFAMRDASYTYTRFLQAIAKFPAVCDDYSDGRNADAICRKGLATMFAHFAQETGAHDPGSPIPQWRQGLYFLREAGCRDDDTSCGYNAECDPSTWQGQTWACGKNPNGTWKKYYGRGAKQLSYNYNYGPFSDAMFGTVRTLLDKPELVADTWLNLASAVFFYVYPQPPKPSMLHVIDGTWKPNAADAAANISAGFGATINIINGGIECNSGTDKPQAVNRISYYKSMANYLAVPIPANEALSCATQKSFPSNGAGAQLLNWEQDWSYDSSRPDGKSYACKLVNYQTPFNALKAGDYVKCVEYYFKVTLK</sequence>
<dbReference type="EMBL" id="CP133720">
    <property type="protein sequence ID" value="WMW79932.1"/>
    <property type="molecule type" value="Genomic_DNA"/>
</dbReference>
<protein>
    <submittedName>
        <fullName evidence="6">Glycoside hydrolase family 19 protein</fullName>
    </submittedName>
</protein>
<dbReference type="Proteomes" id="UP001181355">
    <property type="component" value="Chromosome"/>
</dbReference>
<feature type="signal peptide" evidence="4">
    <location>
        <begin position="1"/>
        <end position="42"/>
    </location>
</feature>
<evidence type="ECO:0000256" key="3">
    <source>
        <dbReference type="ARBA" id="ARBA00023157"/>
    </source>
</evidence>
<dbReference type="Gene3D" id="1.10.530.10">
    <property type="match status" value="1"/>
</dbReference>
<dbReference type="Gene3D" id="3.30.20.10">
    <property type="entry name" value="Endochitinase, domain 2"/>
    <property type="match status" value="1"/>
</dbReference>
<organism evidence="6 7">
    <name type="scientific">Undibacterium cyanobacteriorum</name>
    <dbReference type="NCBI Taxonomy" id="3073561"/>
    <lineage>
        <taxon>Bacteria</taxon>
        <taxon>Pseudomonadati</taxon>
        <taxon>Pseudomonadota</taxon>
        <taxon>Betaproteobacteria</taxon>
        <taxon>Burkholderiales</taxon>
        <taxon>Oxalobacteraceae</taxon>
        <taxon>Undibacterium</taxon>
    </lineage>
</organism>
<dbReference type="InterPro" id="IPR003610">
    <property type="entry name" value="CBM5/12"/>
</dbReference>
<name>A0ABY9RHZ1_9BURK</name>
<dbReference type="SUPFAM" id="SSF51055">
    <property type="entry name" value="Carbohydrate binding domain"/>
    <property type="match status" value="1"/>
</dbReference>
<dbReference type="PANTHER" id="PTHR22595:SF79">
    <property type="entry name" value="CHITINASE 12"/>
    <property type="match status" value="1"/>
</dbReference>
<keyword evidence="4" id="KW-0732">Signal</keyword>
<dbReference type="GO" id="GO:0016787">
    <property type="term" value="F:hydrolase activity"/>
    <property type="evidence" value="ECO:0007669"/>
    <property type="project" value="UniProtKB-KW"/>
</dbReference>
<gene>
    <name evidence="6" type="ORF">RF679_14945</name>
</gene>